<dbReference type="Gene3D" id="3.20.20.120">
    <property type="entry name" value="Enolase-like C-terminal domain"/>
    <property type="match status" value="1"/>
</dbReference>
<dbReference type="PANTHER" id="PTHR11902:SF1">
    <property type="entry name" value="ENOLASE"/>
    <property type="match status" value="1"/>
</dbReference>
<proteinExistence type="inferred from homology"/>
<comment type="caution">
    <text evidence="13">The sequence shown here is derived from an EMBL/GenBank/DDBJ whole genome shotgun (WGS) entry which is preliminary data.</text>
</comment>
<dbReference type="SMART" id="SM01192">
    <property type="entry name" value="Enolase_C"/>
    <property type="match status" value="1"/>
</dbReference>
<evidence type="ECO:0000256" key="3">
    <source>
        <dbReference type="ARBA" id="ARBA00012058"/>
    </source>
</evidence>
<dbReference type="SFLD" id="SFLDG00178">
    <property type="entry name" value="enolase"/>
    <property type="match status" value="1"/>
</dbReference>
<comment type="catalytic activity">
    <reaction evidence="10">
        <text>(2R)-2-phosphoglycerate = phosphoenolpyruvate + H2O</text>
        <dbReference type="Rhea" id="RHEA:10164"/>
        <dbReference type="ChEBI" id="CHEBI:15377"/>
        <dbReference type="ChEBI" id="CHEBI:58289"/>
        <dbReference type="ChEBI" id="CHEBI:58702"/>
        <dbReference type="EC" id="4.2.1.11"/>
    </reaction>
</comment>
<keyword evidence="14" id="KW-1185">Reference proteome</keyword>
<dbReference type="Gene3D" id="3.30.390.10">
    <property type="entry name" value="Enolase-like, N-terminal domain"/>
    <property type="match status" value="1"/>
</dbReference>
<evidence type="ECO:0000259" key="11">
    <source>
        <dbReference type="SMART" id="SM01192"/>
    </source>
</evidence>
<keyword evidence="10" id="KW-0963">Cytoplasm</keyword>
<evidence type="ECO:0000256" key="4">
    <source>
        <dbReference type="ARBA" id="ARBA00017068"/>
    </source>
</evidence>
<accession>A0ABQ6CGJ8</accession>
<feature type="active site" description="Proton donor" evidence="10">
    <location>
        <position position="206"/>
    </location>
</feature>
<evidence type="ECO:0000256" key="6">
    <source>
        <dbReference type="ARBA" id="ARBA00022842"/>
    </source>
</evidence>
<dbReference type="Proteomes" id="UP001156882">
    <property type="component" value="Unassembled WGS sequence"/>
</dbReference>
<comment type="cofactor">
    <cofactor evidence="10">
        <name>Mg(2+)</name>
        <dbReference type="ChEBI" id="CHEBI:18420"/>
    </cofactor>
    <text evidence="10">Binds a second Mg(2+) ion via substrate during catalysis.</text>
</comment>
<dbReference type="EC" id="4.2.1.11" evidence="3 10"/>
<feature type="binding site" evidence="10">
    <location>
        <position position="313"/>
    </location>
    <ligand>
        <name>Mg(2+)</name>
        <dbReference type="ChEBI" id="CHEBI:18420"/>
    </ligand>
</feature>
<dbReference type="Pfam" id="PF00113">
    <property type="entry name" value="Enolase_C"/>
    <property type="match status" value="1"/>
</dbReference>
<feature type="domain" description="Enolase C-terminal TIM barrel" evidence="11">
    <location>
        <begin position="140"/>
        <end position="426"/>
    </location>
</feature>
<evidence type="ECO:0000256" key="9">
    <source>
        <dbReference type="ARBA" id="ARBA00045763"/>
    </source>
</evidence>
<feature type="binding site" evidence="10">
    <location>
        <position position="338"/>
    </location>
    <ligand>
        <name>(2R)-2-phosphoglycerate</name>
        <dbReference type="ChEBI" id="CHEBI:58289"/>
    </ligand>
</feature>
<feature type="domain" description="Enolase N-terminal" evidence="12">
    <location>
        <begin position="6"/>
        <end position="135"/>
    </location>
</feature>
<feature type="binding site" evidence="10">
    <location>
        <position position="389"/>
    </location>
    <ligand>
        <name>(2R)-2-phosphoglycerate</name>
        <dbReference type="ChEBI" id="CHEBI:58289"/>
    </ligand>
</feature>
<dbReference type="PIRSF" id="PIRSF001400">
    <property type="entry name" value="Enolase"/>
    <property type="match status" value="1"/>
</dbReference>
<dbReference type="SUPFAM" id="SSF54826">
    <property type="entry name" value="Enolase N-terminal domain-like"/>
    <property type="match status" value="1"/>
</dbReference>
<dbReference type="SFLD" id="SFLDF00002">
    <property type="entry name" value="enolase"/>
    <property type="match status" value="1"/>
</dbReference>
<dbReference type="InterPro" id="IPR036849">
    <property type="entry name" value="Enolase-like_C_sf"/>
</dbReference>
<keyword evidence="7 10" id="KW-0324">Glycolysis</keyword>
<keyword evidence="5 10" id="KW-0964">Secreted</keyword>
<dbReference type="CDD" id="cd03313">
    <property type="entry name" value="enolase"/>
    <property type="match status" value="1"/>
</dbReference>
<sequence>MTDVAIRKLHARRIWDSRGRPTVEAEVTLSDGTVERGIAPAGASRGTREAVDRRDGGKALGGFDVQGALASMREEIAPLLIGRDPFDQAGIDAALIALDGTPTKERLGGNATVAVSLAVLHAAAASRGLPLWRYLAGEEAVMIPLPEIQIFGGGAHAGRRTDIQDFMVMAPKAKSFAEALEVTAEVYIAAGRIMAERGLLQGVADEGGWWPAFSSNEEALDTLVTAIERAGFTPGEEAAISLDIAASEFGKNGRYVLGLEKRELDRDGMAEYLLGWCRRYPILSIEDPFAEDDAEGLRLFTAAVGDHIQVIGDDFLVTNVALVEKAVLDRSVNAVLIKVNQAGTVSEAKAACEAGRRAGFGTIVSARSGETEDVAIAHLAIGWHAGQLKVGSFARSERMAKWNEVLRIEEALGSKAKFAGLGVLPLGARTSSSALGNVAL</sequence>
<dbReference type="HAMAP" id="MF_00318">
    <property type="entry name" value="Enolase"/>
    <property type="match status" value="1"/>
</dbReference>
<gene>
    <name evidence="13" type="primary">eno_2</name>
    <name evidence="10" type="synonym">eno</name>
    <name evidence="13" type="ORF">GCM10007874_22970</name>
</gene>
<dbReference type="InterPro" id="IPR020811">
    <property type="entry name" value="Enolase_N"/>
</dbReference>
<evidence type="ECO:0000256" key="1">
    <source>
        <dbReference type="ARBA" id="ARBA00005031"/>
    </source>
</evidence>
<dbReference type="PRINTS" id="PR00148">
    <property type="entry name" value="ENOLASE"/>
</dbReference>
<dbReference type="InterPro" id="IPR000941">
    <property type="entry name" value="Enolase"/>
</dbReference>
<organism evidence="13 14">
    <name type="scientific">Labrys miyagiensis</name>
    <dbReference type="NCBI Taxonomy" id="346912"/>
    <lineage>
        <taxon>Bacteria</taxon>
        <taxon>Pseudomonadati</taxon>
        <taxon>Pseudomonadota</taxon>
        <taxon>Alphaproteobacteria</taxon>
        <taxon>Hyphomicrobiales</taxon>
        <taxon>Xanthobacteraceae</taxon>
        <taxon>Labrys</taxon>
    </lineage>
</organism>
<keyword evidence="6 10" id="KW-0460">Magnesium</keyword>
<dbReference type="PANTHER" id="PTHR11902">
    <property type="entry name" value="ENOLASE"/>
    <property type="match status" value="1"/>
</dbReference>
<dbReference type="InterPro" id="IPR020810">
    <property type="entry name" value="Enolase_C"/>
</dbReference>
<comment type="pathway">
    <text evidence="1 10">Carbohydrate degradation; glycolysis; pyruvate from D-glyceraldehyde 3-phosphate: step 4/5.</text>
</comment>
<dbReference type="RefSeq" id="WP_284312168.1">
    <property type="nucleotide sequence ID" value="NZ_BSPC01000022.1"/>
</dbReference>
<feature type="binding site" evidence="10">
    <location>
        <position position="286"/>
    </location>
    <ligand>
        <name>Mg(2+)</name>
        <dbReference type="ChEBI" id="CHEBI:18420"/>
    </ligand>
</feature>
<evidence type="ECO:0000313" key="14">
    <source>
        <dbReference type="Proteomes" id="UP001156882"/>
    </source>
</evidence>
<evidence type="ECO:0000256" key="2">
    <source>
        <dbReference type="ARBA" id="ARBA00009604"/>
    </source>
</evidence>
<comment type="function">
    <text evidence="9 10">Catalyzes the reversible conversion of 2-phosphoglycerate (2-PG) into phosphoenolpyruvate (PEP). It is essential for the degradation of carbohydrates via glycolysis.</text>
</comment>
<dbReference type="NCBIfam" id="TIGR01060">
    <property type="entry name" value="eno"/>
    <property type="match status" value="1"/>
</dbReference>
<comment type="subcellular location">
    <subcellularLocation>
        <location evidence="10">Cytoplasm</location>
    </subcellularLocation>
    <subcellularLocation>
        <location evidence="10">Secreted</location>
    </subcellularLocation>
    <subcellularLocation>
        <location evidence="10">Cell surface</location>
    </subcellularLocation>
    <text evidence="10">Fractions of enolase are present in both the cytoplasm and on the cell surface.</text>
</comment>
<keyword evidence="10" id="KW-0479">Metal-binding</keyword>
<evidence type="ECO:0000256" key="5">
    <source>
        <dbReference type="ARBA" id="ARBA00022525"/>
    </source>
</evidence>
<feature type="binding site" evidence="10">
    <location>
        <position position="367"/>
    </location>
    <ligand>
        <name>(2R)-2-phosphoglycerate</name>
        <dbReference type="ChEBI" id="CHEBI:58289"/>
    </ligand>
</feature>
<dbReference type="SMART" id="SM01193">
    <property type="entry name" value="Enolase_N"/>
    <property type="match status" value="1"/>
</dbReference>
<name>A0ABQ6CGJ8_9HYPH</name>
<feature type="binding site" evidence="10">
    <location>
        <position position="243"/>
    </location>
    <ligand>
        <name>Mg(2+)</name>
        <dbReference type="ChEBI" id="CHEBI:18420"/>
    </ligand>
</feature>
<feature type="binding site" evidence="10">
    <location>
        <position position="164"/>
    </location>
    <ligand>
        <name>(2R)-2-phosphoglycerate</name>
        <dbReference type="ChEBI" id="CHEBI:58289"/>
    </ligand>
</feature>
<comment type="similarity">
    <text evidence="2 10">Belongs to the enolase family.</text>
</comment>
<reference evidence="14" key="1">
    <citation type="journal article" date="2019" name="Int. J. Syst. Evol. Microbiol.">
        <title>The Global Catalogue of Microorganisms (GCM) 10K type strain sequencing project: providing services to taxonomists for standard genome sequencing and annotation.</title>
        <authorList>
            <consortium name="The Broad Institute Genomics Platform"/>
            <consortium name="The Broad Institute Genome Sequencing Center for Infectious Disease"/>
            <person name="Wu L."/>
            <person name="Ma J."/>
        </authorList>
    </citation>
    <scope>NUCLEOTIDE SEQUENCE [LARGE SCALE GENOMIC DNA]</scope>
    <source>
        <strain evidence="14">NBRC 101365</strain>
    </source>
</reference>
<dbReference type="SUPFAM" id="SSF51604">
    <property type="entry name" value="Enolase C-terminal domain-like"/>
    <property type="match status" value="1"/>
</dbReference>
<dbReference type="EMBL" id="BSPC01000022">
    <property type="protein sequence ID" value="GLS19280.1"/>
    <property type="molecule type" value="Genomic_DNA"/>
</dbReference>
<evidence type="ECO:0000313" key="13">
    <source>
        <dbReference type="EMBL" id="GLS19280.1"/>
    </source>
</evidence>
<feature type="active site" description="Proton acceptor" evidence="10">
    <location>
        <position position="338"/>
    </location>
</feature>
<evidence type="ECO:0000256" key="10">
    <source>
        <dbReference type="HAMAP-Rule" id="MF_00318"/>
    </source>
</evidence>
<evidence type="ECO:0000256" key="7">
    <source>
        <dbReference type="ARBA" id="ARBA00023152"/>
    </source>
</evidence>
<evidence type="ECO:0000256" key="8">
    <source>
        <dbReference type="ARBA" id="ARBA00023239"/>
    </source>
</evidence>
<dbReference type="InterPro" id="IPR029017">
    <property type="entry name" value="Enolase-like_N"/>
</dbReference>
<dbReference type="SFLD" id="SFLDS00001">
    <property type="entry name" value="Enolase"/>
    <property type="match status" value="1"/>
</dbReference>
<evidence type="ECO:0000259" key="12">
    <source>
        <dbReference type="SMART" id="SM01193"/>
    </source>
</evidence>
<feature type="binding site" evidence="10">
    <location>
        <position position="368"/>
    </location>
    <ligand>
        <name>(2R)-2-phosphoglycerate</name>
        <dbReference type="ChEBI" id="CHEBI:58289"/>
    </ligand>
</feature>
<keyword evidence="8 10" id="KW-0456">Lyase</keyword>
<dbReference type="Pfam" id="PF03952">
    <property type="entry name" value="Enolase_N"/>
    <property type="match status" value="1"/>
</dbReference>
<protein>
    <recommendedName>
        <fullName evidence="4 10">Enolase</fullName>
        <ecNumber evidence="3 10">4.2.1.11</ecNumber>
    </recommendedName>
    <alternativeName>
        <fullName evidence="10">2-phospho-D-glycerate hydro-lyase</fullName>
    </alternativeName>
    <alternativeName>
        <fullName evidence="10">2-phosphoglycerate dehydratase</fullName>
    </alternativeName>
</protein>